<dbReference type="GO" id="GO:0005975">
    <property type="term" value="P:carbohydrate metabolic process"/>
    <property type="evidence" value="ECO:0007669"/>
    <property type="project" value="InterPro"/>
</dbReference>
<reference evidence="8 9" key="1">
    <citation type="journal article" date="2014" name="Antonie Van Leeuwenhoek">
        <title>Hyphomonas beringensis sp. nov. and Hyphomonas chukchiensis sp. nov., isolated from surface seawater of the Bering Sea and Chukchi Sea.</title>
        <authorList>
            <person name="Li C."/>
            <person name="Lai Q."/>
            <person name="Li G."/>
            <person name="Dong C."/>
            <person name="Wang J."/>
            <person name="Liao Y."/>
            <person name="Shao Z."/>
        </authorList>
    </citation>
    <scope>NUCLEOTIDE SEQUENCE [LARGE SCALE GENOMIC DNA]</scope>
    <source>
        <strain evidence="8 9">SCH89</strain>
    </source>
</reference>
<evidence type="ECO:0000256" key="5">
    <source>
        <dbReference type="ARBA" id="ARBA00022729"/>
    </source>
</evidence>
<proteinExistence type="inferred from homology"/>
<keyword evidence="5" id="KW-0732">Signal</keyword>
<dbReference type="SUPFAM" id="SSF88713">
    <property type="entry name" value="Glycoside hydrolase/deacetylase"/>
    <property type="match status" value="1"/>
</dbReference>
<comment type="function">
    <text evidence="1">Is involved in generating a small heat-stable compound (Nod), an acylated oligomer of N-acetylglucosamine, that stimulates mitosis in various plant protoplasts.</text>
</comment>
<feature type="domain" description="NodB homology" evidence="7">
    <location>
        <begin position="62"/>
        <end position="234"/>
    </location>
</feature>
<gene>
    <name evidence="8" type="ORF">HOC_20753</name>
</gene>
<dbReference type="PANTHER" id="PTHR34216:SF3">
    <property type="entry name" value="POLY-BETA-1,6-N-ACETYL-D-GLUCOSAMINE N-DEACETYLASE"/>
    <property type="match status" value="1"/>
</dbReference>
<dbReference type="InterPro" id="IPR051398">
    <property type="entry name" value="Polysacch_Deacetylase"/>
</dbReference>
<dbReference type="GO" id="GO:0005576">
    <property type="term" value="C:extracellular region"/>
    <property type="evidence" value="ECO:0007669"/>
    <property type="project" value="UniProtKB-SubCell"/>
</dbReference>
<dbReference type="PROSITE" id="PS51677">
    <property type="entry name" value="NODB"/>
    <property type="match status" value="1"/>
</dbReference>
<dbReference type="OrthoDB" id="9782872at2"/>
<dbReference type="InterPro" id="IPR002509">
    <property type="entry name" value="NODB_dom"/>
</dbReference>
<dbReference type="RefSeq" id="WP_035542639.1">
    <property type="nucleotide sequence ID" value="NZ_ARYL01000139.1"/>
</dbReference>
<evidence type="ECO:0000256" key="3">
    <source>
        <dbReference type="ARBA" id="ARBA00010973"/>
    </source>
</evidence>
<feature type="non-terminal residue" evidence="8">
    <location>
        <position position="1"/>
    </location>
</feature>
<organism evidence="8 9">
    <name type="scientific">Hyphomonas oceanitis SCH89</name>
    <dbReference type="NCBI Taxonomy" id="1280953"/>
    <lineage>
        <taxon>Bacteria</taxon>
        <taxon>Pseudomonadati</taxon>
        <taxon>Pseudomonadota</taxon>
        <taxon>Alphaproteobacteria</taxon>
        <taxon>Hyphomonadales</taxon>
        <taxon>Hyphomonadaceae</taxon>
        <taxon>Hyphomonas</taxon>
    </lineage>
</organism>
<dbReference type="InterPro" id="IPR011330">
    <property type="entry name" value="Glyco_hydro/deAcase_b/a-brl"/>
</dbReference>
<name>A0A059G111_9PROT</name>
<dbReference type="Pfam" id="PF01522">
    <property type="entry name" value="Polysacc_deac_1"/>
    <property type="match status" value="1"/>
</dbReference>
<accession>A0A059G111</accession>
<evidence type="ECO:0000256" key="4">
    <source>
        <dbReference type="ARBA" id="ARBA00020071"/>
    </source>
</evidence>
<dbReference type="STRING" id="1280953.HOC_20753"/>
<comment type="caution">
    <text evidence="8">The sequence shown here is derived from an EMBL/GenBank/DDBJ whole genome shotgun (WGS) entry which is preliminary data.</text>
</comment>
<keyword evidence="9" id="KW-1185">Reference proteome</keyword>
<dbReference type="Proteomes" id="UP000024942">
    <property type="component" value="Unassembled WGS sequence"/>
</dbReference>
<comment type="similarity">
    <text evidence="3">Belongs to the polysaccharide deacetylase family.</text>
</comment>
<dbReference type="AlphaFoldDB" id="A0A059G111"/>
<dbReference type="PANTHER" id="PTHR34216">
    <property type="match status" value="1"/>
</dbReference>
<dbReference type="CDD" id="cd10918">
    <property type="entry name" value="CE4_NodB_like_5s_6s"/>
    <property type="match status" value="1"/>
</dbReference>
<dbReference type="EMBL" id="ARYL01000139">
    <property type="protein sequence ID" value="KCZ96744.1"/>
    <property type="molecule type" value="Genomic_DNA"/>
</dbReference>
<evidence type="ECO:0000313" key="9">
    <source>
        <dbReference type="Proteomes" id="UP000024942"/>
    </source>
</evidence>
<evidence type="ECO:0000259" key="7">
    <source>
        <dbReference type="PROSITE" id="PS51677"/>
    </source>
</evidence>
<dbReference type="Gene3D" id="3.20.20.370">
    <property type="entry name" value="Glycoside hydrolase/deacetylase"/>
    <property type="match status" value="1"/>
</dbReference>
<evidence type="ECO:0000256" key="2">
    <source>
        <dbReference type="ARBA" id="ARBA00004613"/>
    </source>
</evidence>
<dbReference type="PATRIC" id="fig|1280953.3.peg.4103"/>
<dbReference type="eggNOG" id="COG0726">
    <property type="taxonomic scope" value="Bacteria"/>
</dbReference>
<protein>
    <recommendedName>
        <fullName evidence="4">Chitooligosaccharide deacetylase</fullName>
    </recommendedName>
    <alternativeName>
        <fullName evidence="6">Nodulation protein B</fullName>
    </alternativeName>
</protein>
<comment type="subcellular location">
    <subcellularLocation>
        <location evidence="2">Secreted</location>
    </subcellularLocation>
</comment>
<evidence type="ECO:0000256" key="1">
    <source>
        <dbReference type="ARBA" id="ARBA00003236"/>
    </source>
</evidence>
<dbReference type="GO" id="GO:0016810">
    <property type="term" value="F:hydrolase activity, acting on carbon-nitrogen (but not peptide) bonds"/>
    <property type="evidence" value="ECO:0007669"/>
    <property type="project" value="InterPro"/>
</dbReference>
<evidence type="ECO:0000256" key="6">
    <source>
        <dbReference type="ARBA" id="ARBA00032976"/>
    </source>
</evidence>
<sequence length="234" mass="26240">WWITPVGQAIGRILCYHSIGQSEWGVNDVTPEQFRRQLETALDAGFNFVPASEIVRTGGGPKDLAITFDDGLKTVLTNAAPVLKDLDLPWMFFPVSDWSDGRHTFSEDTVLSWHDIETLLATGAEMGSHSATHPQFNHIEVNQMVDELAGSRELFAKRLGFAPETFAIPFGQSGNWSEEARKLAQEAGYSTVYAQAEETRPQNTVARTFVTKYDGDFIFNALLKGKFDSWEEWF</sequence>
<evidence type="ECO:0000313" key="8">
    <source>
        <dbReference type="EMBL" id="KCZ96744.1"/>
    </source>
</evidence>